<dbReference type="Gene3D" id="1.10.260.40">
    <property type="entry name" value="lambda repressor-like DNA-binding domains"/>
    <property type="match status" value="1"/>
</dbReference>
<evidence type="ECO:0000313" key="1">
    <source>
        <dbReference type="EMBL" id="MFC0562588.1"/>
    </source>
</evidence>
<accession>A0ABV6NP96</accession>
<keyword evidence="2" id="KW-1185">Reference proteome</keyword>
<dbReference type="SUPFAM" id="SSF47413">
    <property type="entry name" value="lambda repressor-like DNA-binding domains"/>
    <property type="match status" value="1"/>
</dbReference>
<sequence length="198" mass="21670">MASERVGKDMSPGEVVRQRLRDIRRRRKLSSAQAAEMFDDPAMSATVLMSIEAGRRQTGATVDELIRFAYILDVPPAALLVTDDGAVQVAPGVVVDPARFRRWVLGQEALDGTNTALYKAAADQLASTTTSASPELREEFLARAQVAFDSFVADSEEIRRKTRQQVRGVLTDIREAATSGADTETLVGKIDDFLSRLE</sequence>
<dbReference type="RefSeq" id="WP_377334366.1">
    <property type="nucleotide sequence ID" value="NZ_JBHLUE010000001.1"/>
</dbReference>
<reference evidence="1 2" key="1">
    <citation type="submission" date="2024-09" db="EMBL/GenBank/DDBJ databases">
        <authorList>
            <person name="Sun Q."/>
            <person name="Mori K."/>
        </authorList>
    </citation>
    <scope>NUCLEOTIDE SEQUENCE [LARGE SCALE GENOMIC DNA]</scope>
    <source>
        <strain evidence="1 2">TBRC 2205</strain>
    </source>
</reference>
<proteinExistence type="predicted"/>
<name>A0ABV6NP96_9ACTN</name>
<evidence type="ECO:0000313" key="2">
    <source>
        <dbReference type="Proteomes" id="UP001589894"/>
    </source>
</evidence>
<organism evidence="1 2">
    <name type="scientific">Plantactinospora siamensis</name>
    <dbReference type="NCBI Taxonomy" id="555372"/>
    <lineage>
        <taxon>Bacteria</taxon>
        <taxon>Bacillati</taxon>
        <taxon>Actinomycetota</taxon>
        <taxon>Actinomycetes</taxon>
        <taxon>Micromonosporales</taxon>
        <taxon>Micromonosporaceae</taxon>
        <taxon>Plantactinospora</taxon>
    </lineage>
</organism>
<dbReference type="InterPro" id="IPR010982">
    <property type="entry name" value="Lambda_DNA-bd_dom_sf"/>
</dbReference>
<gene>
    <name evidence="1" type="ORF">ACFFHU_00120</name>
</gene>
<evidence type="ECO:0008006" key="3">
    <source>
        <dbReference type="Google" id="ProtNLM"/>
    </source>
</evidence>
<protein>
    <recommendedName>
        <fullName evidence="3">HTH cro/C1-type domain-containing protein</fullName>
    </recommendedName>
</protein>
<dbReference type="Proteomes" id="UP001589894">
    <property type="component" value="Unassembled WGS sequence"/>
</dbReference>
<dbReference type="EMBL" id="JBHLUE010000001">
    <property type="protein sequence ID" value="MFC0562588.1"/>
    <property type="molecule type" value="Genomic_DNA"/>
</dbReference>
<comment type="caution">
    <text evidence="1">The sequence shown here is derived from an EMBL/GenBank/DDBJ whole genome shotgun (WGS) entry which is preliminary data.</text>
</comment>